<gene>
    <name evidence="2" type="ORF">AVDCRST_MAG04-137</name>
</gene>
<feature type="compositionally biased region" description="Basic and acidic residues" evidence="1">
    <location>
        <begin position="159"/>
        <end position="177"/>
    </location>
</feature>
<protein>
    <submittedName>
        <fullName evidence="2">2,4-dihydroxyhept-2-ene-1,7-dioic acid aldolase (EC)</fullName>
        <ecNumber evidence="2">4.1.2.n4</ecNumber>
    </submittedName>
</protein>
<evidence type="ECO:0000313" key="2">
    <source>
        <dbReference type="EMBL" id="CAA9211427.1"/>
    </source>
</evidence>
<feature type="region of interest" description="Disordered" evidence="1">
    <location>
        <begin position="1"/>
        <end position="261"/>
    </location>
</feature>
<feature type="compositionally biased region" description="Gly residues" evidence="1">
    <location>
        <begin position="202"/>
        <end position="211"/>
    </location>
</feature>
<dbReference type="AlphaFoldDB" id="A0A6J4H2M5"/>
<feature type="compositionally biased region" description="Basic residues" evidence="1">
    <location>
        <begin position="215"/>
        <end position="229"/>
    </location>
</feature>
<evidence type="ECO:0000256" key="1">
    <source>
        <dbReference type="SAM" id="MobiDB-lite"/>
    </source>
</evidence>
<reference evidence="2" key="1">
    <citation type="submission" date="2020-02" db="EMBL/GenBank/DDBJ databases">
        <authorList>
            <person name="Meier V. D."/>
        </authorList>
    </citation>
    <scope>NUCLEOTIDE SEQUENCE</scope>
    <source>
        <strain evidence="2">AVDCRST_MAG04</strain>
    </source>
</reference>
<feature type="compositionally biased region" description="Basic residues" evidence="1">
    <location>
        <begin position="80"/>
        <end position="111"/>
    </location>
</feature>
<feature type="compositionally biased region" description="Basic residues" evidence="1">
    <location>
        <begin position="37"/>
        <end position="54"/>
    </location>
</feature>
<dbReference type="EMBL" id="CADCTL010000007">
    <property type="protein sequence ID" value="CAA9211427.1"/>
    <property type="molecule type" value="Genomic_DNA"/>
</dbReference>
<dbReference type="EC" id="4.1.2.n4" evidence="2"/>
<feature type="non-terminal residue" evidence="2">
    <location>
        <position position="261"/>
    </location>
</feature>
<feature type="compositionally biased region" description="Low complexity" evidence="1">
    <location>
        <begin position="118"/>
        <end position="127"/>
    </location>
</feature>
<dbReference type="GO" id="GO:0016829">
    <property type="term" value="F:lyase activity"/>
    <property type="evidence" value="ECO:0007669"/>
    <property type="project" value="UniProtKB-KW"/>
</dbReference>
<name>A0A6J4H2M5_9PROT</name>
<feature type="compositionally biased region" description="Basic residues" evidence="1">
    <location>
        <begin position="240"/>
        <end position="251"/>
    </location>
</feature>
<organism evidence="2">
    <name type="scientific">uncultured Acetobacteraceae bacterium</name>
    <dbReference type="NCBI Taxonomy" id="169975"/>
    <lineage>
        <taxon>Bacteria</taxon>
        <taxon>Pseudomonadati</taxon>
        <taxon>Pseudomonadota</taxon>
        <taxon>Alphaproteobacteria</taxon>
        <taxon>Acetobacterales</taxon>
        <taxon>Acetobacteraceae</taxon>
        <taxon>environmental samples</taxon>
    </lineage>
</organism>
<feature type="compositionally biased region" description="Pro residues" evidence="1">
    <location>
        <begin position="252"/>
        <end position="261"/>
    </location>
</feature>
<feature type="compositionally biased region" description="Basic residues" evidence="1">
    <location>
        <begin position="178"/>
        <end position="198"/>
    </location>
</feature>
<sequence>ADRHQPRARTPGPRRAGARLRRPPPARRRGRDAGRGGRLRLAVHRHGARRHVRAGSHADLDSRARPRRHAHRPLLQGRAVRGHARARQRRHGRGGAARGHGRRGARGRRRLPIPAHRPPLLGRPALRLRLEGARAGGGASRAEPRDPRRLHGGNAGSGAERRRDRGGAGRGRAADRHLRPHRLHGHRRPDRPPRRARRLRDGGQGVRGGGQDARHGRRVRRDPRRRLHQAGRALPAERVRPHHDHGRRHRPQPLPARPPSL</sequence>
<feature type="non-terminal residue" evidence="2">
    <location>
        <position position="1"/>
    </location>
</feature>
<keyword evidence="2" id="KW-0456">Lyase</keyword>
<feature type="compositionally biased region" description="Basic residues" evidence="1">
    <location>
        <begin position="16"/>
        <end position="30"/>
    </location>
</feature>
<accession>A0A6J4H2M5</accession>
<proteinExistence type="predicted"/>